<accession>A0A1B2JJ34</accession>
<comment type="subcellular location">
    <subcellularLocation>
        <location evidence="1">Membrane</location>
        <topology evidence="1">Multi-pass membrane protein</topology>
    </subcellularLocation>
</comment>
<comment type="pathway">
    <text evidence="2">Lipid metabolism; sphingolipid metabolism.</text>
</comment>
<evidence type="ECO:0000313" key="15">
    <source>
        <dbReference type="EMBL" id="ANZ77858.1"/>
    </source>
</evidence>
<dbReference type="GO" id="GO:0046872">
    <property type="term" value="F:metal ion binding"/>
    <property type="evidence" value="ECO:0007669"/>
    <property type="project" value="UniProtKB-KW"/>
</dbReference>
<comment type="pathway">
    <text evidence="3">Sphingolipid metabolism.</text>
</comment>
<dbReference type="Pfam" id="PF03372">
    <property type="entry name" value="Exo_endo_phos"/>
    <property type="match status" value="1"/>
</dbReference>
<dbReference type="EMBL" id="CP014587">
    <property type="protein sequence ID" value="ANZ77858.1"/>
    <property type="molecule type" value="Genomic_DNA"/>
</dbReference>
<dbReference type="GO" id="GO:0004767">
    <property type="term" value="F:sphingomyelin phosphodiesterase activity"/>
    <property type="evidence" value="ECO:0007669"/>
    <property type="project" value="InterPro"/>
</dbReference>
<name>A0A1B2JJ34_PICPA</name>
<keyword evidence="6" id="KW-0479">Metal-binding</keyword>
<keyword evidence="11" id="KW-0443">Lipid metabolism</keyword>
<evidence type="ECO:0000259" key="14">
    <source>
        <dbReference type="Pfam" id="PF03372"/>
    </source>
</evidence>
<proteinExistence type="inferred from homology"/>
<organism evidence="15 16">
    <name type="scientific">Komagataella pastoris</name>
    <name type="common">Yeast</name>
    <name type="synonym">Pichia pastoris</name>
    <dbReference type="NCBI Taxonomy" id="4922"/>
    <lineage>
        <taxon>Eukaryota</taxon>
        <taxon>Fungi</taxon>
        <taxon>Dikarya</taxon>
        <taxon>Ascomycota</taxon>
        <taxon>Saccharomycotina</taxon>
        <taxon>Pichiomycetes</taxon>
        <taxon>Pichiales</taxon>
        <taxon>Pichiaceae</taxon>
        <taxon>Komagataella</taxon>
    </lineage>
</organism>
<dbReference type="SUPFAM" id="SSF56219">
    <property type="entry name" value="DNase I-like"/>
    <property type="match status" value="1"/>
</dbReference>
<evidence type="ECO:0000256" key="11">
    <source>
        <dbReference type="ARBA" id="ARBA00023098"/>
    </source>
</evidence>
<evidence type="ECO:0000256" key="4">
    <source>
        <dbReference type="ARBA" id="ARBA00006335"/>
    </source>
</evidence>
<dbReference type="InterPro" id="IPR036691">
    <property type="entry name" value="Endo/exonu/phosph_ase_sf"/>
</dbReference>
<feature type="transmembrane region" description="Helical" evidence="13">
    <location>
        <begin position="338"/>
        <end position="361"/>
    </location>
</feature>
<gene>
    <name evidence="15" type="ORF">ATY40_BA7504439</name>
</gene>
<evidence type="ECO:0000256" key="7">
    <source>
        <dbReference type="ARBA" id="ARBA00022801"/>
    </source>
</evidence>
<dbReference type="AlphaFoldDB" id="A0A1B2JJ34"/>
<keyword evidence="12 13" id="KW-0472">Membrane</keyword>
<evidence type="ECO:0000256" key="8">
    <source>
        <dbReference type="ARBA" id="ARBA00022842"/>
    </source>
</evidence>
<evidence type="ECO:0000256" key="9">
    <source>
        <dbReference type="ARBA" id="ARBA00022919"/>
    </source>
</evidence>
<sequence>MSLKLLTFNTWGLKYVSKHRQKRLRAIADELADETKHDYDIVALQEVWCDEDWDYFTTKCNTRYPYSRRFYAGIIAGPGLCVLSRIPIESTFLYRFPVNGSPSAFFRGDWYVGKSVGVIKLAPLREGGRPIALLNSHMHAPYALTGSASYLCHRTCQAWDFAHLAETLRSSGYAVVVVGDLNSRPGTIPYRIFQQIGLLADSWELVHGTIDSKVVAQLSPEEQVSSAGTTCDSLLNTWRLNCAPQSAARLDFALVSADRIKPISAKVVFTTQIPNVGSYSDHFAYATTLEISNVNPSSNKIRSFPSSIAAESALYRDIIAVLDAYQRTWRRQVKWRSLHVFVSILAIIGLHVSVTLVSFIAPWSSVLFLFTTTLITLLAVTNFFIVALFLPSERRNIAEVRQEVVDRLRLVKE</sequence>
<evidence type="ECO:0000256" key="12">
    <source>
        <dbReference type="ARBA" id="ARBA00023136"/>
    </source>
</evidence>
<evidence type="ECO:0000256" key="6">
    <source>
        <dbReference type="ARBA" id="ARBA00022723"/>
    </source>
</evidence>
<dbReference type="GO" id="GO:0016020">
    <property type="term" value="C:membrane"/>
    <property type="evidence" value="ECO:0007669"/>
    <property type="project" value="UniProtKB-SubCell"/>
</dbReference>
<dbReference type="Gene3D" id="3.60.10.10">
    <property type="entry name" value="Endonuclease/exonuclease/phosphatase"/>
    <property type="match status" value="1"/>
</dbReference>
<keyword evidence="9" id="KW-0746">Sphingolipid metabolism</keyword>
<protein>
    <submittedName>
        <fullName evidence="15">BA75_04439T0</fullName>
    </submittedName>
</protein>
<dbReference type="PANTHER" id="PTHR16320:SF24">
    <property type="entry name" value="PHOSPHODIESTERASE, PUTATIVE-RELATED"/>
    <property type="match status" value="1"/>
</dbReference>
<feature type="transmembrane region" description="Helical" evidence="13">
    <location>
        <begin position="367"/>
        <end position="390"/>
    </location>
</feature>
<evidence type="ECO:0000256" key="13">
    <source>
        <dbReference type="SAM" id="Phobius"/>
    </source>
</evidence>
<keyword evidence="16" id="KW-1185">Reference proteome</keyword>
<comment type="similarity">
    <text evidence="4">Belongs to the neutral sphingomyelinase family.</text>
</comment>
<reference evidence="15 16" key="1">
    <citation type="submission" date="2016-02" db="EMBL/GenBank/DDBJ databases">
        <title>Comparative genomic and transcriptomic foundation for Pichia pastoris.</title>
        <authorList>
            <person name="Love K.R."/>
            <person name="Shah K.A."/>
            <person name="Whittaker C.A."/>
            <person name="Wu J."/>
            <person name="Bartlett M.C."/>
            <person name="Ma D."/>
            <person name="Leeson R.L."/>
            <person name="Priest M."/>
            <person name="Young S.K."/>
            <person name="Love J.C."/>
        </authorList>
    </citation>
    <scope>NUCLEOTIDE SEQUENCE [LARGE SCALE GENOMIC DNA]</scope>
    <source>
        <strain evidence="15 16">ATCC 28485</strain>
    </source>
</reference>
<dbReference type="InterPro" id="IPR038772">
    <property type="entry name" value="Sph/SMPD2-like"/>
</dbReference>
<evidence type="ECO:0000256" key="10">
    <source>
        <dbReference type="ARBA" id="ARBA00022989"/>
    </source>
</evidence>
<evidence type="ECO:0000256" key="1">
    <source>
        <dbReference type="ARBA" id="ARBA00004141"/>
    </source>
</evidence>
<dbReference type="InterPro" id="IPR005135">
    <property type="entry name" value="Endo/exonuclease/phosphatase"/>
</dbReference>
<keyword evidence="8" id="KW-0460">Magnesium</keyword>
<dbReference type="PANTHER" id="PTHR16320">
    <property type="entry name" value="SPHINGOMYELINASE FAMILY MEMBER"/>
    <property type="match status" value="1"/>
</dbReference>
<evidence type="ECO:0000256" key="5">
    <source>
        <dbReference type="ARBA" id="ARBA00022692"/>
    </source>
</evidence>
<dbReference type="GO" id="GO:0006665">
    <property type="term" value="P:sphingolipid metabolic process"/>
    <property type="evidence" value="ECO:0007669"/>
    <property type="project" value="UniProtKB-KW"/>
</dbReference>
<keyword evidence="10 13" id="KW-1133">Transmembrane helix</keyword>
<evidence type="ECO:0000256" key="3">
    <source>
        <dbReference type="ARBA" id="ARBA00004991"/>
    </source>
</evidence>
<evidence type="ECO:0000256" key="2">
    <source>
        <dbReference type="ARBA" id="ARBA00004760"/>
    </source>
</evidence>
<feature type="domain" description="Endonuclease/exonuclease/phosphatase" evidence="14">
    <location>
        <begin position="6"/>
        <end position="282"/>
    </location>
</feature>
<evidence type="ECO:0000313" key="16">
    <source>
        <dbReference type="Proteomes" id="UP000094565"/>
    </source>
</evidence>
<dbReference type="Proteomes" id="UP000094565">
    <property type="component" value="Chromosome 4"/>
</dbReference>
<keyword evidence="7" id="KW-0378">Hydrolase</keyword>
<keyword evidence="5 13" id="KW-0812">Transmembrane</keyword>
<dbReference type="OrthoDB" id="387657at2759"/>